<name>A0A060NK28_9BURK</name>
<feature type="transmembrane region" description="Helical" evidence="2">
    <location>
        <begin position="645"/>
        <end position="668"/>
    </location>
</feature>
<keyword evidence="2" id="KW-1133">Transmembrane helix</keyword>
<proteinExistence type="predicted"/>
<keyword evidence="2" id="KW-0812">Transmembrane</keyword>
<evidence type="ECO:0000256" key="2">
    <source>
        <dbReference type="SAM" id="Phobius"/>
    </source>
</evidence>
<dbReference type="Proteomes" id="UP000067461">
    <property type="component" value="Chromosome"/>
</dbReference>
<evidence type="ECO:0000256" key="1">
    <source>
        <dbReference type="SAM" id="MobiDB-lite"/>
    </source>
</evidence>
<feature type="region of interest" description="Disordered" evidence="1">
    <location>
        <begin position="215"/>
        <end position="236"/>
    </location>
</feature>
<dbReference type="RefSeq" id="WP_197538504.1">
    <property type="nucleotide sequence ID" value="NZ_AP014568.1"/>
</dbReference>
<dbReference type="EMBL" id="AP014568">
    <property type="protein sequence ID" value="BAO81630.1"/>
    <property type="molecule type" value="Genomic_DNA"/>
</dbReference>
<accession>A0A060NK28</accession>
<dbReference type="AlphaFoldDB" id="A0A060NK28"/>
<reference evidence="3 4" key="1">
    <citation type="journal article" date="2014" name="Nat. Commun.">
        <title>Physiological and genomic features of highly alkaliphilic hydrogen-utilizing Betaproteobacteria from a continental serpentinizing site.</title>
        <authorList>
            <person name="Suzuki S."/>
            <person name="Kuenen J.G."/>
            <person name="Schipper K."/>
            <person name="van der Velde S."/>
            <person name="Ishii S."/>
            <person name="Wu A."/>
            <person name="Sorokin D.Y."/>
            <person name="Tenney A."/>
            <person name="Meng X.Y."/>
            <person name="Morrill P.L."/>
            <person name="Kamagata Y."/>
            <person name="Muyzer G."/>
            <person name="Nealson K.H."/>
        </authorList>
    </citation>
    <scope>NUCLEOTIDE SEQUENCE [LARGE SCALE GENOMIC DNA]</scope>
    <source>
        <strain evidence="3 4">A1</strain>
    </source>
</reference>
<protein>
    <submittedName>
        <fullName evidence="3">Uncharacterized conserved protein</fullName>
    </submittedName>
</protein>
<dbReference type="HOGENOM" id="CLU_367908_0_0_4"/>
<organism evidence="3 4">
    <name type="scientific">Serpentinimonas raichei</name>
    <dbReference type="NCBI Taxonomy" id="1458425"/>
    <lineage>
        <taxon>Bacteria</taxon>
        <taxon>Pseudomonadati</taxon>
        <taxon>Pseudomonadota</taxon>
        <taxon>Betaproteobacteria</taxon>
        <taxon>Burkholderiales</taxon>
        <taxon>Comamonadaceae</taxon>
        <taxon>Serpentinimonas</taxon>
    </lineage>
</organism>
<evidence type="ECO:0000313" key="3">
    <source>
        <dbReference type="EMBL" id="BAO81630.1"/>
    </source>
</evidence>
<gene>
    <name evidence="3" type="ORF">SRAA_1776</name>
</gene>
<evidence type="ECO:0000313" key="4">
    <source>
        <dbReference type="Proteomes" id="UP000067461"/>
    </source>
</evidence>
<keyword evidence="2" id="KW-0472">Membrane</keyword>
<feature type="transmembrane region" description="Helical" evidence="2">
    <location>
        <begin position="725"/>
        <end position="745"/>
    </location>
</feature>
<feature type="transmembrane region" description="Helical" evidence="2">
    <location>
        <begin position="610"/>
        <end position="633"/>
    </location>
</feature>
<keyword evidence="4" id="KW-1185">Reference proteome</keyword>
<dbReference type="PROSITE" id="PS00018">
    <property type="entry name" value="EF_HAND_1"/>
    <property type="match status" value="1"/>
</dbReference>
<dbReference type="InterPro" id="IPR018247">
    <property type="entry name" value="EF_Hand_1_Ca_BS"/>
</dbReference>
<sequence length="746" mass="79941">MSHSTPSEPLEMSGPHRWRFFRSGGFDQVRIETAQDLRCLDQLDQKLWAVLACPTSGLEFDSRTLQRIDTDGDGSIQVPEIRAAVRWVCEVLHNPQLLFQPGAELPLDALRADTAAAAPLFAAAHQVLLRLGKAGTPHLSLDDLSEPARLFPPTLPNGDGVVPAELAPDAACAELIGHVVATQGAQTDRSGQPGATQAGLEALLEQAQQALDWHQQAPAQPGPVPDAAPDAAPGAAPVPVPAPAALPVSGLQETCALQAFDAVQAKVDDFFTRCRLAHFDPQAEMALNPEQARYTELAAQTLHEGSEALAALPLARVRPGAELPLCEGLNPAWQARISALQREAVWPLLGPCSALTAAQWESLRARLAARRAWLAQRPATALADWSPEALRGLLDGPAPAQLAALIELDRQADANAAGIEALKLLLRLRRDLVPLLRNFVNLSDFYSQQQPAIFQAGTLYIDQRSCTLCLRVADLERHSALAPLSGVYLLYCECERPDEAPITIVAALTGGDADEMLVAGRNALFYDRQGRDWKARVLRVEEAPISVRQAFWMPYRRMARFVGEQFRRLAAAREQRVEAQSAAGAGALPGAAGAHAAAPAAAAAFDIARFAGIFAAIGLALGALGTALAAILSGFFRLPLWLMPLVLLGLLLGLLLLISVPAMLLAWLKLRQRNLGPLLDANGWAVNIRARINIPFGASLTGVAQLPAGAERSLVDPYAEPARPWGWYAVLGLGLGLALTWLLLLR</sequence>
<dbReference type="KEGG" id="cbaa:SRAA_1776"/>